<organism evidence="2">
    <name type="scientific">uncultured Blastococcus sp</name>
    <dbReference type="NCBI Taxonomy" id="217144"/>
    <lineage>
        <taxon>Bacteria</taxon>
        <taxon>Bacillati</taxon>
        <taxon>Actinomycetota</taxon>
        <taxon>Actinomycetes</taxon>
        <taxon>Geodermatophilales</taxon>
        <taxon>Geodermatophilaceae</taxon>
        <taxon>Blastococcus</taxon>
        <taxon>environmental samples</taxon>
    </lineage>
</organism>
<name>A0A6J4J5U0_9ACTN</name>
<proteinExistence type="predicted"/>
<feature type="region of interest" description="Disordered" evidence="1">
    <location>
        <begin position="1"/>
        <end position="248"/>
    </location>
</feature>
<dbReference type="AlphaFoldDB" id="A0A6J4J5U0"/>
<feature type="compositionally biased region" description="Basic residues" evidence="1">
    <location>
        <begin position="11"/>
        <end position="29"/>
    </location>
</feature>
<gene>
    <name evidence="2" type="ORF">AVDCRST_MAG52-3082</name>
</gene>
<sequence length="248" mass="26658">ACRDGGPPGPRRGRRHRRGAVGRRAHRAPRGGAADPPRHRLRGPARPRHHAGPRADPDRGAAAAALQRGAGLLADRHPPEPAVGDQPVGAARPGHGAGHRRRLPLLRRRRDAGRRHRPGRGGRAARPGRRPRRRPEGGPAPAADHPDPGRGPAQRRHRADDPRRRDRRGPGRRVLDPVRRRPVPDRGRRRRGRGGGGRQRCPAAAPAAQRSAVVQRHLPRHAVHGLPAGRGAASDRGPADQAGGDQSV</sequence>
<reference evidence="2" key="1">
    <citation type="submission" date="2020-02" db="EMBL/GenBank/DDBJ databases">
        <authorList>
            <person name="Meier V. D."/>
        </authorList>
    </citation>
    <scope>NUCLEOTIDE SEQUENCE</scope>
    <source>
        <strain evidence="2">AVDCRST_MAG52</strain>
    </source>
</reference>
<feature type="non-terminal residue" evidence="2">
    <location>
        <position position="1"/>
    </location>
</feature>
<evidence type="ECO:0000313" key="2">
    <source>
        <dbReference type="EMBL" id="CAA9268742.1"/>
    </source>
</evidence>
<feature type="compositionally biased region" description="Basic residues" evidence="1">
    <location>
        <begin position="39"/>
        <end position="52"/>
    </location>
</feature>
<accession>A0A6J4J5U0</accession>
<feature type="non-terminal residue" evidence="2">
    <location>
        <position position="248"/>
    </location>
</feature>
<protein>
    <submittedName>
        <fullName evidence="2">Na+/H+ antiporter</fullName>
    </submittedName>
</protein>
<feature type="compositionally biased region" description="Low complexity" evidence="1">
    <location>
        <begin position="60"/>
        <end position="73"/>
    </location>
</feature>
<dbReference type="EMBL" id="CADCTN010000213">
    <property type="protein sequence ID" value="CAA9268742.1"/>
    <property type="molecule type" value="Genomic_DNA"/>
</dbReference>
<feature type="compositionally biased region" description="Basic residues" evidence="1">
    <location>
        <begin position="97"/>
        <end position="120"/>
    </location>
</feature>
<feature type="compositionally biased region" description="Basic and acidic residues" evidence="1">
    <location>
        <begin position="173"/>
        <end position="186"/>
    </location>
</feature>
<feature type="compositionally biased region" description="Low complexity" evidence="1">
    <location>
        <begin position="199"/>
        <end position="216"/>
    </location>
</feature>
<evidence type="ECO:0000256" key="1">
    <source>
        <dbReference type="SAM" id="MobiDB-lite"/>
    </source>
</evidence>